<accession>A0AAD7J3F2</accession>
<dbReference type="EMBL" id="JARKIB010000047">
    <property type="protein sequence ID" value="KAJ7756212.1"/>
    <property type="molecule type" value="Genomic_DNA"/>
</dbReference>
<organism evidence="1 2">
    <name type="scientific">Mycena metata</name>
    <dbReference type="NCBI Taxonomy" id="1033252"/>
    <lineage>
        <taxon>Eukaryota</taxon>
        <taxon>Fungi</taxon>
        <taxon>Dikarya</taxon>
        <taxon>Basidiomycota</taxon>
        <taxon>Agaricomycotina</taxon>
        <taxon>Agaricomycetes</taxon>
        <taxon>Agaricomycetidae</taxon>
        <taxon>Agaricales</taxon>
        <taxon>Marasmiineae</taxon>
        <taxon>Mycenaceae</taxon>
        <taxon>Mycena</taxon>
    </lineage>
</organism>
<evidence type="ECO:0000313" key="1">
    <source>
        <dbReference type="EMBL" id="KAJ7756212.1"/>
    </source>
</evidence>
<protein>
    <submittedName>
        <fullName evidence="1">Uncharacterized protein</fullName>
    </submittedName>
</protein>
<proteinExistence type="predicted"/>
<comment type="caution">
    <text evidence="1">The sequence shown here is derived from an EMBL/GenBank/DDBJ whole genome shotgun (WGS) entry which is preliminary data.</text>
</comment>
<dbReference type="Proteomes" id="UP001215598">
    <property type="component" value="Unassembled WGS sequence"/>
</dbReference>
<name>A0AAD7J3F2_9AGAR</name>
<keyword evidence="2" id="KW-1185">Reference proteome</keyword>
<reference evidence="1" key="1">
    <citation type="submission" date="2023-03" db="EMBL/GenBank/DDBJ databases">
        <title>Massive genome expansion in bonnet fungi (Mycena s.s.) driven by repeated elements and novel gene families across ecological guilds.</title>
        <authorList>
            <consortium name="Lawrence Berkeley National Laboratory"/>
            <person name="Harder C.B."/>
            <person name="Miyauchi S."/>
            <person name="Viragh M."/>
            <person name="Kuo A."/>
            <person name="Thoen E."/>
            <person name="Andreopoulos B."/>
            <person name="Lu D."/>
            <person name="Skrede I."/>
            <person name="Drula E."/>
            <person name="Henrissat B."/>
            <person name="Morin E."/>
            <person name="Kohler A."/>
            <person name="Barry K."/>
            <person name="LaButti K."/>
            <person name="Morin E."/>
            <person name="Salamov A."/>
            <person name="Lipzen A."/>
            <person name="Mereny Z."/>
            <person name="Hegedus B."/>
            <person name="Baldrian P."/>
            <person name="Stursova M."/>
            <person name="Weitz H."/>
            <person name="Taylor A."/>
            <person name="Grigoriev I.V."/>
            <person name="Nagy L.G."/>
            <person name="Martin F."/>
            <person name="Kauserud H."/>
        </authorList>
    </citation>
    <scope>NUCLEOTIDE SEQUENCE</scope>
    <source>
        <strain evidence="1">CBHHK182m</strain>
    </source>
</reference>
<evidence type="ECO:0000313" key="2">
    <source>
        <dbReference type="Proteomes" id="UP001215598"/>
    </source>
</evidence>
<gene>
    <name evidence="1" type="ORF">B0H16DRAFT_695047</name>
</gene>
<sequence>MIHLPDEILSEILSPALKVSDEAFSTTHSYDVASPFMTFSESSSAFLLVSKAWLRVATPLLYNVVVIRSKAQAQSLAGTLKLNPALGRWVKKLRVEGGYAISMLKILQTCKNVTDVYLRVAILRLDNTCGLCRGLHLLNPLRIIIDYGDWYGTFVCGKLVDALSECILTTWKRLAVAAVSDSEDARIFNALALAPKLDTFLLLDMPYSQAPQTRTFLKVVAENPALKQIRVNPRKSRKVNASESFKRLFYEEVKKDTQLSVLFDWTDKELMAPSPSLPFVYPARLAAAPLEEDAIWSRVLYFALCRDASQPEWAFFPILSPLLVCKKFARLGVPHLYEDPVLKSRAALYSFAAQLAAQPVLGLRVRHLAINSWGDLSTFKAILAQTPGLTELRGTWDCQPITRQVFDALSESTAGSNLQSFGGIPLSKVHDMNPAVFALFPRMVEFGWDSVTTFKTAPALVPTNAFNLLVKLTVNAFETSFFNILSQMDLPSLRIVAFAATAEAGVKDGPTFFEKHGPKLQEVTLSAAQIADSKLAIWRNCPAMTVLGVTCDDKHPATKTCFETAEVHERLERIVFRLARDYHFLWHSHDTAMGHLLSALNLNCTTTFPALRQVEHPWCKYPTNEGEILNDQWVRWAEMLFERGVHLVGPKGVRWRPRLKFVPKTSTAATTTTTAATFRRRRRIRQNPRPQGMNGLAA</sequence>
<dbReference type="AlphaFoldDB" id="A0AAD7J3F2"/>